<feature type="compositionally biased region" description="Basic residues" evidence="1">
    <location>
        <begin position="248"/>
        <end position="259"/>
    </location>
</feature>
<proteinExistence type="predicted"/>
<evidence type="ECO:0000313" key="2">
    <source>
        <dbReference type="EMBL" id="KAJ3036740.1"/>
    </source>
</evidence>
<feature type="compositionally biased region" description="Basic and acidic residues" evidence="1">
    <location>
        <begin position="50"/>
        <end position="85"/>
    </location>
</feature>
<evidence type="ECO:0000313" key="3">
    <source>
        <dbReference type="Proteomes" id="UP001212841"/>
    </source>
</evidence>
<dbReference type="Proteomes" id="UP001212841">
    <property type="component" value="Unassembled WGS sequence"/>
</dbReference>
<protein>
    <submittedName>
        <fullName evidence="2">Uncharacterized protein</fullName>
    </submittedName>
</protein>
<comment type="caution">
    <text evidence="2">The sequence shown here is derived from an EMBL/GenBank/DDBJ whole genome shotgun (WGS) entry which is preliminary data.</text>
</comment>
<feature type="compositionally biased region" description="Basic residues" evidence="1">
    <location>
        <begin position="289"/>
        <end position="313"/>
    </location>
</feature>
<feature type="compositionally biased region" description="Low complexity" evidence="1">
    <location>
        <begin position="260"/>
        <end position="288"/>
    </location>
</feature>
<feature type="compositionally biased region" description="Basic and acidic residues" evidence="1">
    <location>
        <begin position="30"/>
        <end position="42"/>
    </location>
</feature>
<reference evidence="2" key="1">
    <citation type="submission" date="2020-05" db="EMBL/GenBank/DDBJ databases">
        <title>Phylogenomic resolution of chytrid fungi.</title>
        <authorList>
            <person name="Stajich J.E."/>
            <person name="Amses K."/>
            <person name="Simmons R."/>
            <person name="Seto K."/>
            <person name="Myers J."/>
            <person name="Bonds A."/>
            <person name="Quandt C.A."/>
            <person name="Barry K."/>
            <person name="Liu P."/>
            <person name="Grigoriev I."/>
            <person name="Longcore J.E."/>
            <person name="James T.Y."/>
        </authorList>
    </citation>
    <scope>NUCLEOTIDE SEQUENCE</scope>
    <source>
        <strain evidence="2">JEL0318</strain>
    </source>
</reference>
<feature type="region of interest" description="Disordered" evidence="1">
    <location>
        <begin position="1"/>
        <end position="102"/>
    </location>
</feature>
<organism evidence="2 3">
    <name type="scientific">Rhizophlyctis rosea</name>
    <dbReference type="NCBI Taxonomy" id="64517"/>
    <lineage>
        <taxon>Eukaryota</taxon>
        <taxon>Fungi</taxon>
        <taxon>Fungi incertae sedis</taxon>
        <taxon>Chytridiomycota</taxon>
        <taxon>Chytridiomycota incertae sedis</taxon>
        <taxon>Chytridiomycetes</taxon>
        <taxon>Rhizophlyctidales</taxon>
        <taxon>Rhizophlyctidaceae</taxon>
        <taxon>Rhizophlyctis</taxon>
    </lineage>
</organism>
<feature type="compositionally biased region" description="Basic and acidic residues" evidence="1">
    <location>
        <begin position="201"/>
        <end position="227"/>
    </location>
</feature>
<sequence length="425" mass="48157">MNATEIQVKDRKGKQKAGEGAPVRLRVTPPKKEKAGTQDKGDASIVTQPPEEREPEREDDAPLEHKEDKEKEAQRDGLWGNEKHQATIPPIYSNPTTMPKERNNHFRIANDWDGVRDAYEKTGTESGSHFLSHPNNKTDLYATLQNLEFLKTLSLEQLMALKAIVERNKQAVDLRYQKIQSPLGMAIHLASGVSQITAAQKQEELEEKKKDERREQKRIQRQLEKSQQRSQLLLQSHTSGLLLMNGKSNKKEKRKHRRSSSSSDSSSDSSDESSSAESSSTKPSSSFSRSRHKTRKSRTHRKSRSSRKSKKARTSASRSLSRSHIRGSTENLPEGEANAAVQPPSWTGHQQAQLNWYRKRAGEVYHVSPGDERKVAYPEFKAFIASCDQAVTDFIKGTYKDTVYNEWKRVHSDGGRCPDCLKVEE</sequence>
<dbReference type="EMBL" id="JADGJD010001905">
    <property type="protein sequence ID" value="KAJ3036740.1"/>
    <property type="molecule type" value="Genomic_DNA"/>
</dbReference>
<gene>
    <name evidence="2" type="ORF">HK097_003745</name>
</gene>
<keyword evidence="3" id="KW-1185">Reference proteome</keyword>
<accession>A0AAD5WXS4</accession>
<name>A0AAD5WXS4_9FUNG</name>
<feature type="compositionally biased region" description="Low complexity" evidence="1">
    <location>
        <begin position="228"/>
        <end position="243"/>
    </location>
</feature>
<feature type="region of interest" description="Disordered" evidence="1">
    <location>
        <begin position="201"/>
        <end position="347"/>
    </location>
</feature>
<dbReference type="AlphaFoldDB" id="A0AAD5WXS4"/>
<evidence type="ECO:0000256" key="1">
    <source>
        <dbReference type="SAM" id="MobiDB-lite"/>
    </source>
</evidence>